<organism evidence="1 3">
    <name type="scientific">Acetobacter ghanensis</name>
    <dbReference type="NCBI Taxonomy" id="431306"/>
    <lineage>
        <taxon>Bacteria</taxon>
        <taxon>Pseudomonadati</taxon>
        <taxon>Pseudomonadota</taxon>
        <taxon>Alphaproteobacteria</taxon>
        <taxon>Acetobacterales</taxon>
        <taxon>Acetobacteraceae</taxon>
        <taxon>Acetobacter</taxon>
    </lineage>
</organism>
<dbReference type="Proteomes" id="UP000657200">
    <property type="component" value="Unassembled WGS sequence"/>
</dbReference>
<dbReference type="PATRIC" id="fig|431306.5.peg.2602"/>
<dbReference type="RefSeq" id="WP_059024459.1">
    <property type="nucleotide sequence ID" value="NZ_JBNZCO010000002.1"/>
</dbReference>
<dbReference type="AlphaFoldDB" id="A0A0U5F613"/>
<reference evidence="1" key="1">
    <citation type="submission" date="2014-09" db="EMBL/GenBank/DDBJ databases">
        <authorList>
            <person name="Magalhaes I.L.F."/>
            <person name="Oliveira U."/>
            <person name="Santos F.R."/>
            <person name="Vidigal T.H.D.A."/>
            <person name="Brescovit A.D."/>
            <person name="Santos A.J."/>
        </authorList>
    </citation>
    <scope>NUCLEOTIDE SEQUENCE</scope>
    <source>
        <strain evidence="1">LMG 23848T</strain>
    </source>
</reference>
<sequence length="69" mass="7844">MSKLTTEERNALPDSAFALPGRRYPIPDATHARDALARASEMLHRGNLTQAEYDLIHSKAEDVLRRERL</sequence>
<reference evidence="3" key="2">
    <citation type="submission" date="2014-09" db="EMBL/GenBank/DDBJ databases">
        <authorList>
            <person name="Illeghems K.G."/>
        </authorList>
    </citation>
    <scope>NUCLEOTIDE SEQUENCE [LARGE SCALE GENOMIC DNA]</scope>
    <source>
        <strain evidence="3">LMG 23848T</strain>
    </source>
</reference>
<gene>
    <name evidence="1" type="ORF">AGA_2520</name>
    <name evidence="2" type="ORF">GOB80_03845</name>
</gene>
<dbReference type="STRING" id="431306.AGA_2520"/>
<evidence type="ECO:0000313" key="2">
    <source>
        <dbReference type="EMBL" id="NHO38828.1"/>
    </source>
</evidence>
<reference evidence="2 4" key="3">
    <citation type="journal article" date="2020" name="Int. J. Syst. Evol. Microbiol.">
        <title>Novel acetic acid bacteria from cider fermentations: Acetobacter conturbans sp. nov. and Acetobacter fallax sp. nov.</title>
        <authorList>
            <person name="Sombolestani A.S."/>
            <person name="Cleenwerck I."/>
            <person name="Cnockaert M."/>
            <person name="Borremans W."/>
            <person name="Wieme A.D."/>
            <person name="De Vuyst L."/>
            <person name="Vandamme P."/>
        </authorList>
    </citation>
    <scope>NUCLEOTIDE SEQUENCE [LARGE SCALE GENOMIC DNA]</scope>
    <source>
        <strain evidence="2 4">LMG 23848</strain>
    </source>
</reference>
<dbReference type="Proteomes" id="UP000068250">
    <property type="component" value="Chromosome I"/>
</dbReference>
<protein>
    <submittedName>
        <fullName evidence="1">Uncharacterized protein</fullName>
    </submittedName>
</protein>
<evidence type="ECO:0000313" key="1">
    <source>
        <dbReference type="EMBL" id="CEF57205.1"/>
    </source>
</evidence>
<dbReference type="EMBL" id="LN609302">
    <property type="protein sequence ID" value="CEF57205.1"/>
    <property type="molecule type" value="Genomic_DNA"/>
</dbReference>
<proteinExistence type="predicted"/>
<accession>A0A0U5F613</accession>
<name>A0A0U5F613_9PROT</name>
<keyword evidence="4" id="KW-1185">Reference proteome</keyword>
<evidence type="ECO:0000313" key="3">
    <source>
        <dbReference type="Proteomes" id="UP000068250"/>
    </source>
</evidence>
<dbReference type="OrthoDB" id="7279918at2"/>
<dbReference type="EMBL" id="WOTE01000002">
    <property type="protein sequence ID" value="NHO38828.1"/>
    <property type="molecule type" value="Genomic_DNA"/>
</dbReference>
<evidence type="ECO:0000313" key="4">
    <source>
        <dbReference type="Proteomes" id="UP000657200"/>
    </source>
</evidence>